<dbReference type="Gene3D" id="1.10.10.470">
    <property type="entry name" value="Maltooligosyl trehalose synthase, domain 4"/>
    <property type="match status" value="1"/>
</dbReference>
<comment type="caution">
    <text evidence="2">The sequence shown here is derived from an EMBL/GenBank/DDBJ whole genome shotgun (WGS) entry which is preliminary data.</text>
</comment>
<dbReference type="CDD" id="cd11336">
    <property type="entry name" value="AmyAc_MTSase"/>
    <property type="match status" value="1"/>
</dbReference>
<dbReference type="SUPFAM" id="SSF51445">
    <property type="entry name" value="(Trans)glycosidases"/>
    <property type="match status" value="1"/>
</dbReference>
<accession>A0ABY2J8M5</accession>
<dbReference type="NCBIfam" id="TIGR02401">
    <property type="entry name" value="trehalose_TreY"/>
    <property type="match status" value="1"/>
</dbReference>
<sequence>MRVPLSTYRLQITAEFDLAAAEGVLDYLTELGADWLYLSPLLAAEEGSDHGYDVIDHSRIDPVRGGAEALTRLAAAATDAGRGILVDVVPNHMGVATPHRNPWWWDLLRAGTASRYAEAFDVDWAATGDRILLPVLGDDADGQSELDRLEVVDDELRYYDKRFPLAPGSADDGAEARVVHSRQHYELVNWRRADAQLNYRRFFSVNTLAGLRVEVPWVFDESHREILRWVQDGLVQGLRVDHPDGLADPGGYLDRLRDATDGAYVLVEKILEGDEQLPTSWATAGTTGYDALGDFDRLLVDPAGQGALDALEARLQAEAVEPSRDAPASWADLVHARKRVIADHTLQAEVARLARLTPGGGGATAGATTVDALAELLACFPVYRSYLPVGIDELRHASAEAARHRPDLASEIVRLLPFLGDSGHPLAVRFQQTSGMVMAKGVEDTAYYRFSRLTSLNEVGADPGEFAVDAAEFHRRQQTRLATFPAAMTTLSTHDTKRSEDVRARISVLAEIPAEWESTLGTLRAAAPLGDAPFENLLWQAIVGSWPATPERLVAYAEKAAREAGTSTTWTDRNEEFETAMRALVTASFDDPVVTRTLTAIVDRVRGAGWSNALSNKLVQLTAPGVPDVYQGSELWDSSLVDPDNRRPVDYALRRDYLARVQGGWLPPVDETGAAKLLVTTRALRLRRDEPERFFRHSPVAAFGAAAEHVIAFDRGGAVTIATRLPLGLAAGGGWGDTTVVLAGEPVVDRLTGERYPGGVVSVSALLRRYPVALLVPADTADTAGTTRATDHEGVDHVR</sequence>
<feature type="domain" description="Glycosyl hydrolase family 13 catalytic" evidence="1">
    <location>
        <begin position="11"/>
        <end position="659"/>
    </location>
</feature>
<dbReference type="PANTHER" id="PTHR10357:SF216">
    <property type="entry name" value="MALTOOLIGOSYL TREHALOSE SYNTHASE-RELATED"/>
    <property type="match status" value="1"/>
</dbReference>
<dbReference type="EMBL" id="SOGJ01000011">
    <property type="protein sequence ID" value="TFD00156.1"/>
    <property type="molecule type" value="Genomic_DNA"/>
</dbReference>
<proteinExistence type="predicted"/>
<dbReference type="InterPro" id="IPR017853">
    <property type="entry name" value="GH"/>
</dbReference>
<organism evidence="2 3">
    <name type="scientific">Cryobacterium breve</name>
    <dbReference type="NCBI Taxonomy" id="1259258"/>
    <lineage>
        <taxon>Bacteria</taxon>
        <taxon>Bacillati</taxon>
        <taxon>Actinomycetota</taxon>
        <taxon>Actinomycetes</taxon>
        <taxon>Micrococcales</taxon>
        <taxon>Microbacteriaceae</taxon>
        <taxon>Cryobacterium</taxon>
    </lineage>
</organism>
<protein>
    <submittedName>
        <fullName evidence="2">Malto-oligosyltrehalose synthase</fullName>
    </submittedName>
</protein>
<dbReference type="InterPro" id="IPR012767">
    <property type="entry name" value="Trehalose_TreY"/>
</dbReference>
<dbReference type="Pfam" id="PF00128">
    <property type="entry name" value="Alpha-amylase"/>
    <property type="match status" value="1"/>
</dbReference>
<reference evidence="2 3" key="1">
    <citation type="submission" date="2019-03" db="EMBL/GenBank/DDBJ databases">
        <title>Genomics of glacier-inhabiting Cryobacterium strains.</title>
        <authorList>
            <person name="Liu Q."/>
            <person name="Xin Y.-H."/>
        </authorList>
    </citation>
    <scope>NUCLEOTIDE SEQUENCE [LARGE SCALE GENOMIC DNA]</scope>
    <source>
        <strain evidence="2 3">TMT4-23</strain>
    </source>
</reference>
<dbReference type="Gene3D" id="3.30.1590.10">
    <property type="entry name" value="Maltooligosyl trehalose synthase, domain 2"/>
    <property type="match status" value="1"/>
</dbReference>
<dbReference type="PANTHER" id="PTHR10357">
    <property type="entry name" value="ALPHA-AMYLASE FAMILY MEMBER"/>
    <property type="match status" value="1"/>
</dbReference>
<dbReference type="InterPro" id="IPR006047">
    <property type="entry name" value="GH13_cat_dom"/>
</dbReference>
<keyword evidence="3" id="KW-1185">Reference proteome</keyword>
<dbReference type="SMART" id="SM00642">
    <property type="entry name" value="Aamy"/>
    <property type="match status" value="1"/>
</dbReference>
<evidence type="ECO:0000259" key="1">
    <source>
        <dbReference type="SMART" id="SM00642"/>
    </source>
</evidence>
<dbReference type="Gene3D" id="1.10.150.200">
    <property type="entry name" value="Maltooligosyl trehalose synthase, domain 3"/>
    <property type="match status" value="1"/>
</dbReference>
<gene>
    <name evidence="2" type="primary">treY</name>
    <name evidence="2" type="ORF">E3O65_03235</name>
</gene>
<dbReference type="Gene3D" id="3.20.20.80">
    <property type="entry name" value="Glycosidases"/>
    <property type="match status" value="1"/>
</dbReference>
<dbReference type="InterPro" id="IPR013797">
    <property type="entry name" value="Maltooligo_trehalose_synth_4"/>
</dbReference>
<dbReference type="Proteomes" id="UP000298355">
    <property type="component" value="Unassembled WGS sequence"/>
</dbReference>
<evidence type="ECO:0000313" key="2">
    <source>
        <dbReference type="EMBL" id="TFD00156.1"/>
    </source>
</evidence>
<name>A0ABY2J8M5_9MICO</name>
<dbReference type="RefSeq" id="WP_134362320.1">
    <property type="nucleotide sequence ID" value="NZ_SOGJ01000011.1"/>
</dbReference>
<evidence type="ECO:0000313" key="3">
    <source>
        <dbReference type="Proteomes" id="UP000298355"/>
    </source>
</evidence>